<feature type="transmembrane region" description="Helical" evidence="2">
    <location>
        <begin position="721"/>
        <end position="740"/>
    </location>
</feature>
<dbReference type="EC" id="3.6.3.4" evidence="4"/>
<organism evidence="4">
    <name type="scientific">uncultured Acidimicrobiales bacterium</name>
    <dbReference type="NCBI Taxonomy" id="310071"/>
    <lineage>
        <taxon>Bacteria</taxon>
        <taxon>Bacillati</taxon>
        <taxon>Actinomycetota</taxon>
        <taxon>Acidimicrobiia</taxon>
        <taxon>Acidimicrobiales</taxon>
        <taxon>environmental samples</taxon>
    </lineage>
</organism>
<evidence type="ECO:0000313" key="4">
    <source>
        <dbReference type="EMBL" id="CAA9247178.1"/>
    </source>
</evidence>
<feature type="transmembrane region" description="Helical" evidence="2">
    <location>
        <begin position="377"/>
        <end position="402"/>
    </location>
</feature>
<keyword evidence="2" id="KW-0812">Transmembrane</keyword>
<dbReference type="GO" id="GO:0016787">
    <property type="term" value="F:hydrolase activity"/>
    <property type="evidence" value="ECO:0007669"/>
    <property type="project" value="UniProtKB-KW"/>
</dbReference>
<gene>
    <name evidence="4" type="ORF">AVDCRST_MAG10-2052</name>
</gene>
<evidence type="ECO:0000256" key="2">
    <source>
        <dbReference type="SAM" id="Phobius"/>
    </source>
</evidence>
<dbReference type="EMBL" id="CADCTB010000128">
    <property type="protein sequence ID" value="CAA9247178.1"/>
    <property type="molecule type" value="Genomic_DNA"/>
</dbReference>
<evidence type="ECO:0000259" key="3">
    <source>
        <dbReference type="Pfam" id="PF10131"/>
    </source>
</evidence>
<feature type="transmembrane region" description="Helical" evidence="2">
    <location>
        <begin position="208"/>
        <end position="233"/>
    </location>
</feature>
<keyword evidence="2" id="KW-1133">Transmembrane helix</keyword>
<evidence type="ECO:0000256" key="1">
    <source>
        <dbReference type="SAM" id="MobiDB-lite"/>
    </source>
</evidence>
<dbReference type="EC" id="3.6.3.5" evidence="4"/>
<name>A0A6J4IAR1_9ACTN</name>
<dbReference type="InterPro" id="IPR018776">
    <property type="entry name" value="Membrane_prot_PTPS-rel_domain"/>
</dbReference>
<feature type="region of interest" description="Disordered" evidence="1">
    <location>
        <begin position="748"/>
        <end position="782"/>
    </location>
</feature>
<feature type="compositionally biased region" description="Low complexity" evidence="1">
    <location>
        <begin position="773"/>
        <end position="782"/>
    </location>
</feature>
<reference evidence="4" key="1">
    <citation type="submission" date="2020-02" db="EMBL/GenBank/DDBJ databases">
        <authorList>
            <person name="Meier V. D."/>
        </authorList>
    </citation>
    <scope>NUCLEOTIDE SEQUENCE</scope>
    <source>
        <strain evidence="4">AVDCRST_MAG10</strain>
    </source>
</reference>
<feature type="transmembrane region" description="Helical" evidence="2">
    <location>
        <begin position="147"/>
        <end position="164"/>
    </location>
</feature>
<dbReference type="AlphaFoldDB" id="A0A6J4IAR1"/>
<accession>A0A6J4IAR1</accession>
<feature type="transmembrane region" description="Helical" evidence="2">
    <location>
        <begin position="283"/>
        <end position="304"/>
    </location>
</feature>
<feature type="transmembrane region" description="Helical" evidence="2">
    <location>
        <begin position="311"/>
        <end position="328"/>
    </location>
</feature>
<feature type="transmembrane region" description="Helical" evidence="2">
    <location>
        <begin position="176"/>
        <end position="196"/>
    </location>
</feature>
<feature type="domain" description="Membrane protein 6-pyruvoyl-tetrahydropterin synthase-related" evidence="3">
    <location>
        <begin position="92"/>
        <end position="506"/>
    </location>
</feature>
<feature type="transmembrane region" description="Helical" evidence="2">
    <location>
        <begin position="240"/>
        <end position="263"/>
    </location>
</feature>
<protein>
    <submittedName>
        <fullName evidence="4">Lead, cadmium, zinc and mercury transporting ATPase Copper-translocating P-type ATPase</fullName>
        <ecNumber evidence="4">3.6.3.3</ecNumber>
        <ecNumber evidence="4">3.6.3.4</ecNumber>
        <ecNumber evidence="4">3.6.3.5</ecNumber>
    </submittedName>
</protein>
<feature type="transmembrane region" description="Helical" evidence="2">
    <location>
        <begin position="118"/>
        <end position="135"/>
    </location>
</feature>
<proteinExistence type="predicted"/>
<dbReference type="Pfam" id="PF10131">
    <property type="entry name" value="PTPS_related"/>
    <property type="match status" value="1"/>
</dbReference>
<feature type="transmembrane region" description="Helical" evidence="2">
    <location>
        <begin position="340"/>
        <end position="365"/>
    </location>
</feature>
<feature type="transmembrane region" description="Helical" evidence="2">
    <location>
        <begin position="21"/>
        <end position="40"/>
    </location>
</feature>
<dbReference type="EC" id="3.6.3.3" evidence="4"/>
<keyword evidence="2" id="KW-0472">Membrane</keyword>
<keyword evidence="4" id="KW-0378">Hydrolase</keyword>
<feature type="transmembrane region" description="Helical" evidence="2">
    <location>
        <begin position="92"/>
        <end position="111"/>
    </location>
</feature>
<sequence length="782" mass="85415">MDAVRHRIVDATRTRLTTKPSIESLITFVVVAGAVIFTFAQLQPNLIFADTTPAGGDTGSHVWGPDYLKDHLLPKGRLTGWAPDWYAGFPAYQFYFPLPALVIALLSFVLPYEVAFKLITIAGILTLPIAAWAFGRLSGMRFPGPPVLAVATVPFLFDRGFTIYGGNIPSTLAGEFSFSISLSFAMLFLGVVARGLDTGKHRALAGVLLALTGLTHLLPTLFAVTGALVLYLLRPGRRRLGFVAGVFAVGAMLAAFWSVPFAFRLPYANNMGWEKLTEYSKNLFPQNIRWVVALALLGAVLSVINRRRTGLFLLGMATIAGALFIVAPQGRLWNARILPFWYLSLYLLAGVAVTELGPAIGRWLATDPEQPSRLGRLLTPVGAALMVWMIVGLPLGVLPGWLPKPASNDTSFIPSWAKWNYSGYERKTAYPEYKALVDTMADVGRTHGCGRAHWEYESGLDRFGTPMALMLLPYWTDSCIGSMEGLYFESSATVPYHFMSAAELSKAPSNPMRELPYPTMNVADGVRHLQLLGARYYMAFSPETIAQANVHPDLRQVATTGRWIIYDIRGAELVSPLNFQPAVVTGPVKGEVPWLNMSVNWYTDFGAQDVFLAASGPKEWERVEARKVQSDVETVGSGVAVDPPERRPIQPAQVRNISSDDNDISFDVDRVGSPVLVKASYFPNWRASGAKGPYRVTPNLMVVIPTSNHVEIHYGFTPAEGLGYLLTLGGIALAIAFYRLGPMHFDDPRRDTEPAVSLGDLGASPPPTPPSRPSVTVPDRGT</sequence>